<reference evidence="2 3" key="1">
    <citation type="submission" date="2016-03" db="EMBL/GenBank/DDBJ databases">
        <title>EvidentialGene: Evidence-directed Construction of Genes on Genomes.</title>
        <authorList>
            <person name="Gilbert D.G."/>
            <person name="Choi J.-H."/>
            <person name="Mockaitis K."/>
            <person name="Colbourne J."/>
            <person name="Pfrender M."/>
        </authorList>
    </citation>
    <scope>NUCLEOTIDE SEQUENCE [LARGE SCALE GENOMIC DNA]</scope>
    <source>
        <strain evidence="2 3">Xinb3</strain>
        <tissue evidence="2">Complete organism</tissue>
    </source>
</reference>
<feature type="non-terminal residue" evidence="2">
    <location>
        <position position="204"/>
    </location>
</feature>
<dbReference type="AlphaFoldDB" id="A0A164EX98"/>
<feature type="compositionally biased region" description="Polar residues" evidence="1">
    <location>
        <begin position="132"/>
        <end position="143"/>
    </location>
</feature>
<feature type="compositionally biased region" description="Polar residues" evidence="1">
    <location>
        <begin position="58"/>
        <end position="77"/>
    </location>
</feature>
<comment type="caution">
    <text evidence="2">The sequence shown here is derived from an EMBL/GenBank/DDBJ whole genome shotgun (WGS) entry which is preliminary data.</text>
</comment>
<evidence type="ECO:0000313" key="3">
    <source>
        <dbReference type="Proteomes" id="UP000076858"/>
    </source>
</evidence>
<dbReference type="EMBL" id="LRGB01022239">
    <property type="protein sequence ID" value="KZR97221.1"/>
    <property type="molecule type" value="Genomic_DNA"/>
</dbReference>
<organism evidence="2 3">
    <name type="scientific">Daphnia magna</name>
    <dbReference type="NCBI Taxonomy" id="35525"/>
    <lineage>
        <taxon>Eukaryota</taxon>
        <taxon>Metazoa</taxon>
        <taxon>Ecdysozoa</taxon>
        <taxon>Arthropoda</taxon>
        <taxon>Crustacea</taxon>
        <taxon>Branchiopoda</taxon>
        <taxon>Diplostraca</taxon>
        <taxon>Cladocera</taxon>
        <taxon>Anomopoda</taxon>
        <taxon>Daphniidae</taxon>
        <taxon>Daphnia</taxon>
    </lineage>
</organism>
<name>A0A164EX98_9CRUS</name>
<accession>A0A164EX98</accession>
<protein>
    <submittedName>
        <fullName evidence="2">Uncharacterized protein</fullName>
    </submittedName>
</protein>
<gene>
    <name evidence="2" type="ORF">APZ42_008028</name>
</gene>
<evidence type="ECO:0000313" key="2">
    <source>
        <dbReference type="EMBL" id="KZR97221.1"/>
    </source>
</evidence>
<keyword evidence="3" id="KW-1185">Reference proteome</keyword>
<feature type="region of interest" description="Disordered" evidence="1">
    <location>
        <begin position="32"/>
        <end position="81"/>
    </location>
</feature>
<feature type="compositionally biased region" description="Pro residues" evidence="1">
    <location>
        <begin position="114"/>
        <end position="123"/>
    </location>
</feature>
<proteinExistence type="predicted"/>
<dbReference type="Proteomes" id="UP000076858">
    <property type="component" value="Unassembled WGS sequence"/>
</dbReference>
<sequence>MNVYLFQHRELFIVTKKCQTQIDVQLQLEKKGRRGSTNRGLTRGPVARGSRGRFAQGPQANTEDQDEQFGQSAQPSKKSARARSFPFACRLPEESSSIAAGGTVVAAVGVTPATPEPPNPPTHQPNHPTADPPSTLNDSQPSQKRTHQLGSMKMVPVDQPTLMNHFTNQLELVKPFSNEYAKEALLEMVISNNHPFTLVEEQSL</sequence>
<feature type="region of interest" description="Disordered" evidence="1">
    <location>
        <begin position="110"/>
        <end position="148"/>
    </location>
</feature>
<evidence type="ECO:0000256" key="1">
    <source>
        <dbReference type="SAM" id="MobiDB-lite"/>
    </source>
</evidence>